<gene>
    <name evidence="7" type="ORF">JRQ81_018998</name>
</gene>
<proteinExistence type="predicted"/>
<dbReference type="PROSITE" id="PS51503">
    <property type="entry name" value="HIG1"/>
    <property type="match status" value="1"/>
</dbReference>
<evidence type="ECO:0000313" key="8">
    <source>
        <dbReference type="Proteomes" id="UP001142489"/>
    </source>
</evidence>
<evidence type="ECO:0000256" key="5">
    <source>
        <dbReference type="SAM" id="Phobius"/>
    </source>
</evidence>
<keyword evidence="3 5" id="KW-1133">Transmembrane helix</keyword>
<evidence type="ECO:0000256" key="2">
    <source>
        <dbReference type="ARBA" id="ARBA00022692"/>
    </source>
</evidence>
<keyword evidence="2 5" id="KW-0812">Transmembrane</keyword>
<evidence type="ECO:0000259" key="6">
    <source>
        <dbReference type="PROSITE" id="PS51503"/>
    </source>
</evidence>
<comment type="caution">
    <text evidence="7">The sequence shown here is derived from an EMBL/GenBank/DDBJ whole genome shotgun (WGS) entry which is preliminary data.</text>
</comment>
<dbReference type="GO" id="GO:0097250">
    <property type="term" value="P:mitochondrial respirasome assembly"/>
    <property type="evidence" value="ECO:0007669"/>
    <property type="project" value="TreeGrafter"/>
</dbReference>
<dbReference type="AlphaFoldDB" id="A0A9Q0XSY2"/>
<evidence type="ECO:0000256" key="3">
    <source>
        <dbReference type="ARBA" id="ARBA00022989"/>
    </source>
</evidence>
<feature type="transmembrane region" description="Helical" evidence="5">
    <location>
        <begin position="169"/>
        <end position="187"/>
    </location>
</feature>
<dbReference type="InterPro" id="IPR050355">
    <property type="entry name" value="RCF1"/>
</dbReference>
<dbReference type="InterPro" id="IPR007667">
    <property type="entry name" value="Hypoxia_induced_domain"/>
</dbReference>
<evidence type="ECO:0000256" key="4">
    <source>
        <dbReference type="ARBA" id="ARBA00023136"/>
    </source>
</evidence>
<name>A0A9Q0XSY2_9SAUR</name>
<sequence>MVPFRELFLPACFGFSTAEPPGCEAPAIAGLLAHRPPGGGGRRGGALNVNGRDVIRGGGRMGVAWLLRRDPVCGRRGRGYCRVTFAGEGGGGGGGGCACRVNMSSSPESSYVSTEDPGQASKLLKKSKESPFVPIGIAGFLALAAYGLYKIRHRGDTKLSVHLIHTRVAAQGFVVGAMTCGVAYAMLRDYLAKPKP</sequence>
<evidence type="ECO:0000256" key="1">
    <source>
        <dbReference type="ARBA" id="ARBA00004325"/>
    </source>
</evidence>
<feature type="transmembrane region" description="Helical" evidence="5">
    <location>
        <begin position="132"/>
        <end position="149"/>
    </location>
</feature>
<dbReference type="EMBL" id="JAPFRF010000009">
    <property type="protein sequence ID" value="KAJ7322711.1"/>
    <property type="molecule type" value="Genomic_DNA"/>
</dbReference>
<reference evidence="7" key="1">
    <citation type="journal article" date="2023" name="DNA Res.">
        <title>Chromosome-level genome assembly of Phrynocephalus forsythii using third-generation DNA sequencing and Hi-C analysis.</title>
        <authorList>
            <person name="Qi Y."/>
            <person name="Zhao W."/>
            <person name="Zhao Y."/>
            <person name="Niu C."/>
            <person name="Cao S."/>
            <person name="Zhang Y."/>
        </authorList>
    </citation>
    <scope>NUCLEOTIDE SEQUENCE</scope>
    <source>
        <tissue evidence="7">Muscle</tissue>
    </source>
</reference>
<keyword evidence="8" id="KW-1185">Reference proteome</keyword>
<evidence type="ECO:0000313" key="7">
    <source>
        <dbReference type="EMBL" id="KAJ7322711.1"/>
    </source>
</evidence>
<dbReference type="Gene3D" id="6.10.140.1320">
    <property type="match status" value="1"/>
</dbReference>
<dbReference type="PANTHER" id="PTHR12297">
    <property type="entry name" value="HYPOXIA-INDUCBILE GENE 1 HIG1 -RELATED"/>
    <property type="match status" value="1"/>
</dbReference>
<dbReference type="GO" id="GO:0031966">
    <property type="term" value="C:mitochondrial membrane"/>
    <property type="evidence" value="ECO:0007669"/>
    <property type="project" value="UniProtKB-SubCell"/>
</dbReference>
<feature type="domain" description="HIG1" evidence="6">
    <location>
        <begin position="104"/>
        <end position="196"/>
    </location>
</feature>
<keyword evidence="4 5" id="KW-0472">Membrane</keyword>
<accession>A0A9Q0XSY2</accession>
<comment type="subcellular location">
    <subcellularLocation>
        <location evidence="1">Mitochondrion membrane</location>
    </subcellularLocation>
</comment>
<dbReference type="Pfam" id="PF04588">
    <property type="entry name" value="HIG_1_N"/>
    <property type="match status" value="1"/>
</dbReference>
<organism evidence="7 8">
    <name type="scientific">Phrynocephalus forsythii</name>
    <dbReference type="NCBI Taxonomy" id="171643"/>
    <lineage>
        <taxon>Eukaryota</taxon>
        <taxon>Metazoa</taxon>
        <taxon>Chordata</taxon>
        <taxon>Craniata</taxon>
        <taxon>Vertebrata</taxon>
        <taxon>Euteleostomi</taxon>
        <taxon>Lepidosauria</taxon>
        <taxon>Squamata</taxon>
        <taxon>Bifurcata</taxon>
        <taxon>Unidentata</taxon>
        <taxon>Episquamata</taxon>
        <taxon>Toxicofera</taxon>
        <taxon>Iguania</taxon>
        <taxon>Acrodonta</taxon>
        <taxon>Agamidae</taxon>
        <taxon>Agaminae</taxon>
        <taxon>Phrynocephalus</taxon>
    </lineage>
</organism>
<dbReference type="Proteomes" id="UP001142489">
    <property type="component" value="Unassembled WGS sequence"/>
</dbReference>
<dbReference type="PANTHER" id="PTHR12297:SF5">
    <property type="entry name" value="HIG1 DOMAIN FAMILY MEMBER 1A, MITOCHONDRIAL"/>
    <property type="match status" value="1"/>
</dbReference>
<protein>
    <recommendedName>
        <fullName evidence="6">HIG1 domain-containing protein</fullName>
    </recommendedName>
</protein>
<dbReference type="OrthoDB" id="10003563at2759"/>